<dbReference type="Proteomes" id="UP000275331">
    <property type="component" value="Unassembled WGS sequence"/>
</dbReference>
<dbReference type="EMBL" id="RHXB01000011">
    <property type="protein sequence ID" value="RSE24191.1"/>
    <property type="molecule type" value="Genomic_DNA"/>
</dbReference>
<evidence type="ECO:0000256" key="1">
    <source>
        <dbReference type="SAM" id="SignalP"/>
    </source>
</evidence>
<keyword evidence="1" id="KW-0732">Signal</keyword>
<proteinExistence type="predicted"/>
<dbReference type="OrthoDB" id="8565817at2"/>
<evidence type="ECO:0000313" key="3">
    <source>
        <dbReference type="Proteomes" id="UP000275331"/>
    </source>
</evidence>
<protein>
    <submittedName>
        <fullName evidence="2">DUF2501 domain-containing protein</fullName>
    </submittedName>
</protein>
<reference evidence="2 3" key="1">
    <citation type="submission" date="2018-10" db="EMBL/GenBank/DDBJ databases">
        <title>Transmission dynamics of multidrug resistant bacteria on intensive care unit surfaces.</title>
        <authorList>
            <person name="D'Souza A.W."/>
            <person name="Potter R.F."/>
            <person name="Wallace M."/>
            <person name="Shupe A."/>
            <person name="Patel S."/>
            <person name="Sun S."/>
            <person name="Gul D."/>
            <person name="Kwon J.H."/>
            <person name="Andleeb S."/>
            <person name="Burnham C.-A.D."/>
            <person name="Dantas G."/>
        </authorList>
    </citation>
    <scope>NUCLEOTIDE SEQUENCE [LARGE SCALE GENOMIC DNA]</scope>
    <source>
        <strain evidence="2 3">AS_373</strain>
    </source>
</reference>
<accession>A0A427UUQ7</accession>
<dbReference type="InterPro" id="IPR019637">
    <property type="entry name" value="DUF2501"/>
</dbReference>
<dbReference type="Pfam" id="PF10696">
    <property type="entry name" value="DUF2501"/>
    <property type="match status" value="1"/>
</dbReference>
<gene>
    <name evidence="2" type="ORF">EGT71_16540</name>
</gene>
<dbReference type="AlphaFoldDB" id="A0A427UUQ7"/>
<sequence length="167" mass="17481">MKSVKQMFQLAACGAMLMATSSYAATWQESLSSAASQLSQSQGQTTTSGTQSNSLSSLSGLLTGGSQALSSENMPNVAGILGYCMKQKLVSATNTENVKNQIMEKLGLSTPQAQTTTPDYTEGLMGLLNTAKGEQLDLATIGNSPLAEKVKTKACDLVLKQGVNFLM</sequence>
<organism evidence="2 3">
    <name type="scientific">Atlantibacter subterraneus</name>
    <dbReference type="NCBI Taxonomy" id="255519"/>
    <lineage>
        <taxon>Bacteria</taxon>
        <taxon>Pseudomonadati</taxon>
        <taxon>Pseudomonadota</taxon>
        <taxon>Gammaproteobacteria</taxon>
        <taxon>Enterobacterales</taxon>
        <taxon>Enterobacteriaceae</taxon>
        <taxon>Atlantibacter</taxon>
    </lineage>
</organism>
<evidence type="ECO:0000313" key="2">
    <source>
        <dbReference type="EMBL" id="RSE24191.1"/>
    </source>
</evidence>
<dbReference type="RefSeq" id="WP_125294310.1">
    <property type="nucleotide sequence ID" value="NZ_JAPTZM010000002.1"/>
</dbReference>
<comment type="caution">
    <text evidence="2">The sequence shown here is derived from an EMBL/GenBank/DDBJ whole genome shotgun (WGS) entry which is preliminary data.</text>
</comment>
<feature type="signal peptide" evidence="1">
    <location>
        <begin position="1"/>
        <end position="24"/>
    </location>
</feature>
<name>A0A427UUQ7_9ENTR</name>
<feature type="chain" id="PRO_5019565186" evidence="1">
    <location>
        <begin position="25"/>
        <end position="167"/>
    </location>
</feature>